<dbReference type="FunFam" id="2.130.10.10:FF:000031">
    <property type="entry name" value="Splicing factor 3b subunit 3"/>
    <property type="match status" value="1"/>
</dbReference>
<keyword evidence="4" id="KW-0507">mRNA processing</keyword>
<evidence type="ECO:0000256" key="5">
    <source>
        <dbReference type="ARBA" id="ARBA00022728"/>
    </source>
</evidence>
<proteinExistence type="inferred from homology"/>
<evidence type="ECO:0000256" key="4">
    <source>
        <dbReference type="ARBA" id="ARBA00022664"/>
    </source>
</evidence>
<gene>
    <name evidence="13" type="ORF">SEMRO_105_G053150.1</name>
</gene>
<feature type="domain" description="RSE1/DDB1/CPSF1 C-terminal" evidence="10">
    <location>
        <begin position="975"/>
        <end position="1293"/>
    </location>
</feature>
<sequence length="1326" mass="142119">MAVDEAKTSGDGGDAIPVSSVAMKLLDMRLKPSSAIVTSVAGEFTAAGNHEIVIARSGGTLELHRIVQGKSDKEDEEDDEEDPPTVIKLVARVETRSVLRSLCTVRLTGDKRDVVAVGADGGALSVLDFEGGGTGKIVHCCDYGKTGCRRSTPGQYVAADPKGRAVMIAAIEKRKLVYVLNRDATGKPTIASPLEAHRGRAITFDAVGLDNGYDNPIFAAIELQYPESGDAAELPNADQVEKQLAYYELDLGLNHVSRRWATTTHRTACCLAALPGGNDGPGGVLVGGEDWIEYLHEGLTLDSNNLTRLAATIPRRTLHPTEKGILITKITVHKQKKSKFFALAQSELGDVYKVTLELDPADKTKATGMVISLLDTLPIANALNVSKLGMLFLAAQVGDHHLYQFERIDLPDAQTCTYEQANAAYQKLITKEGGAKFLTTTTAAQLAPNFKPTMLKNLRKLFTLDNPSPTTAVMVGELAGNEVSPQIYTLTGSGPRSALRIIRHGASVSELAVSELPGIPGGIFTIADNSAGSTGTNRNDQYIVVSFADATLVLSVGETVEEVGRESGFLTNAPTLACSALGNDGALCQVHPAGVRHIQHGQARQWHCPGLKRIECASSNESQVLIALSGGEVIYFQLDPQSGNLTECATRDMGADVCCLDVGTVPEGSSRSLFAVVGCRDQTVRIVSLEPGNLLHQQSSTALKSRPHTCILQRMAGEAPDGKNKNAILDELVLVIGLDDGSALRATVDSVTGSISTSHTKRFLGARPVAVSRISLESRASSLLLSSRPWISRLDPTSGKHIMAPLSYTPLDHGCSFRSDAVKEGVVATAGKTLRILSVDTVGMGGGQEEAFNTQKIDLRYTPRNMTLLSAGTGNPAGAPESRKIIVAVVESDYNEYGQEAKIAMGFDGTGGAAAASSGGGKANDDSMDMDEGSDDEGDKKMDTEEGDGMDPEEKEARKTPIRGPVPNAPGHWGSCVRLLDPSDACRTLDCVEMNRNEAALCCASVRFHSKGGEPLLAVGTVTNMTLQPLRQTASYIILYRVVNRERLQLLHRTAVDDGPVLALAHFQGRLLVGIGKSLKLYEMGKRQLLRKCELRGLPTYVKTLQTAGDRAFLGDMMQSVHIVRYDASANRLVLVAADPNPRPIVSQELLDWNTAAVGDKYGNISILRLPRGSDTGAVDFTGQRALWGSSREDAAPRLEQLCHFYVGEVVTGMTRSSLVAGGAESLIYVTVSGRIGALVPFTSRDDVDFFSQLEAHMRMDVDRPTGRDPLAYRSYYSPVIHVVDGDLCSAFTSLHHTEQSKIAEKLDRTVGEVMKKLEDTRNALL</sequence>
<evidence type="ECO:0000259" key="10">
    <source>
        <dbReference type="Pfam" id="PF03178"/>
    </source>
</evidence>
<keyword evidence="7" id="KW-0539">Nucleus</keyword>
<dbReference type="InterPro" id="IPR004871">
    <property type="entry name" value="RSE1/DDB1/CPSF1_C"/>
</dbReference>
<feature type="compositionally biased region" description="Gly residues" evidence="9">
    <location>
        <begin position="911"/>
        <end position="922"/>
    </location>
</feature>
<organism evidence="13 14">
    <name type="scientific">Seminavis robusta</name>
    <dbReference type="NCBI Taxonomy" id="568900"/>
    <lineage>
        <taxon>Eukaryota</taxon>
        <taxon>Sar</taxon>
        <taxon>Stramenopiles</taxon>
        <taxon>Ochrophyta</taxon>
        <taxon>Bacillariophyta</taxon>
        <taxon>Bacillariophyceae</taxon>
        <taxon>Bacillariophycidae</taxon>
        <taxon>Naviculales</taxon>
        <taxon>Naviculaceae</taxon>
        <taxon>Seminavis</taxon>
    </lineage>
</organism>
<dbReference type="InterPro" id="IPR011047">
    <property type="entry name" value="Quinoprotein_ADH-like_sf"/>
</dbReference>
<name>A0A9N8H682_9STRA</name>
<feature type="domain" description="RSE1/DDB1/CPSF1 second beta-propeller" evidence="12">
    <location>
        <begin position="509"/>
        <end position="838"/>
    </location>
</feature>
<dbReference type="Gene3D" id="2.130.10.10">
    <property type="entry name" value="YVTN repeat-like/Quinoprotein amine dehydrogenase"/>
    <property type="match status" value="3"/>
</dbReference>
<evidence type="ECO:0000256" key="9">
    <source>
        <dbReference type="SAM" id="MobiDB-lite"/>
    </source>
</evidence>
<protein>
    <recommendedName>
        <fullName evidence="3">DNA damage-binding protein 1</fullName>
    </recommendedName>
</protein>
<comment type="subcellular location">
    <subcellularLocation>
        <location evidence="1">Nucleus</location>
    </subcellularLocation>
</comment>
<evidence type="ECO:0000259" key="11">
    <source>
        <dbReference type="Pfam" id="PF10433"/>
    </source>
</evidence>
<evidence type="ECO:0000313" key="13">
    <source>
        <dbReference type="EMBL" id="CAB9501312.1"/>
    </source>
</evidence>
<dbReference type="InterPro" id="IPR018846">
    <property type="entry name" value="Beta-prop_RSE1/DDB1/CPSF1_1st"/>
</dbReference>
<dbReference type="Pfam" id="PF10433">
    <property type="entry name" value="Beta-prop_RSE1_1st"/>
    <property type="match status" value="1"/>
</dbReference>
<dbReference type="GO" id="GO:0003676">
    <property type="term" value="F:nucleic acid binding"/>
    <property type="evidence" value="ECO:0007669"/>
    <property type="project" value="InterPro"/>
</dbReference>
<dbReference type="InterPro" id="IPR058543">
    <property type="entry name" value="Beta-prop_RSE1/DDB1/CPSF1_2nd"/>
</dbReference>
<keyword evidence="5" id="KW-0747">Spliceosome</keyword>
<dbReference type="GO" id="GO:0006397">
    <property type="term" value="P:mRNA processing"/>
    <property type="evidence" value="ECO:0007669"/>
    <property type="project" value="UniProtKB-KW"/>
</dbReference>
<feature type="compositionally biased region" description="Acidic residues" evidence="9">
    <location>
        <begin position="945"/>
        <end position="954"/>
    </location>
</feature>
<dbReference type="InterPro" id="IPR015943">
    <property type="entry name" value="WD40/YVTN_repeat-like_dom_sf"/>
</dbReference>
<evidence type="ECO:0000256" key="8">
    <source>
        <dbReference type="ARBA" id="ARBA00038266"/>
    </source>
</evidence>
<evidence type="ECO:0000256" key="6">
    <source>
        <dbReference type="ARBA" id="ARBA00023187"/>
    </source>
</evidence>
<evidence type="ECO:0000313" key="14">
    <source>
        <dbReference type="Proteomes" id="UP001153069"/>
    </source>
</evidence>
<evidence type="ECO:0000256" key="7">
    <source>
        <dbReference type="ARBA" id="ARBA00023242"/>
    </source>
</evidence>
<comment type="caution">
    <text evidence="13">The sequence shown here is derived from an EMBL/GenBank/DDBJ whole genome shotgun (WGS) entry which is preliminary data.</text>
</comment>
<keyword evidence="14" id="KW-1185">Reference proteome</keyword>
<evidence type="ECO:0000256" key="2">
    <source>
        <dbReference type="ARBA" id="ARBA00007453"/>
    </source>
</evidence>
<dbReference type="Pfam" id="PF23726">
    <property type="entry name" value="Beta-prop_RSE1_2nd"/>
    <property type="match status" value="1"/>
</dbReference>
<evidence type="ECO:0000256" key="1">
    <source>
        <dbReference type="ARBA" id="ARBA00004123"/>
    </source>
</evidence>
<dbReference type="EMBL" id="CAICTM010000104">
    <property type="protein sequence ID" value="CAB9501312.1"/>
    <property type="molecule type" value="Genomic_DNA"/>
</dbReference>
<feature type="domain" description="RSE1/DDB1/CPSF1 first beta-propeller" evidence="11">
    <location>
        <begin position="36"/>
        <end position="409"/>
    </location>
</feature>
<feature type="region of interest" description="Disordered" evidence="9">
    <location>
        <begin position="911"/>
        <end position="967"/>
    </location>
</feature>
<dbReference type="GO" id="GO:0008380">
    <property type="term" value="P:RNA splicing"/>
    <property type="evidence" value="ECO:0007669"/>
    <property type="project" value="UniProtKB-KW"/>
</dbReference>
<comment type="similarity">
    <text evidence="8">Belongs to the RSE1 family.</text>
</comment>
<dbReference type="SUPFAM" id="SSF50998">
    <property type="entry name" value="Quinoprotein alcohol dehydrogenase-like"/>
    <property type="match status" value="1"/>
</dbReference>
<comment type="similarity">
    <text evidence="2">Belongs to the DDB1 family.</text>
</comment>
<feature type="compositionally biased region" description="Acidic residues" evidence="9">
    <location>
        <begin position="926"/>
        <end position="937"/>
    </location>
</feature>
<keyword evidence="6" id="KW-0508">mRNA splicing</keyword>
<dbReference type="InterPro" id="IPR050358">
    <property type="entry name" value="RSE1/DDB1/CFT1"/>
</dbReference>
<accession>A0A9N8H682</accession>
<dbReference type="Proteomes" id="UP001153069">
    <property type="component" value="Unassembled WGS sequence"/>
</dbReference>
<reference evidence="13" key="1">
    <citation type="submission" date="2020-06" db="EMBL/GenBank/DDBJ databases">
        <authorList>
            <consortium name="Plant Systems Biology data submission"/>
        </authorList>
    </citation>
    <scope>NUCLEOTIDE SEQUENCE</scope>
    <source>
        <strain evidence="13">D6</strain>
    </source>
</reference>
<dbReference type="FunFam" id="2.130.10.10:FF:001143">
    <property type="entry name" value="Pre-mRNA-splicing factor rse-1, putative"/>
    <property type="match status" value="1"/>
</dbReference>
<dbReference type="PANTHER" id="PTHR10644">
    <property type="entry name" value="DNA REPAIR/RNA PROCESSING CPSF FAMILY"/>
    <property type="match status" value="1"/>
</dbReference>
<dbReference type="OrthoDB" id="436637at2759"/>
<dbReference type="GO" id="GO:0005681">
    <property type="term" value="C:spliceosomal complex"/>
    <property type="evidence" value="ECO:0007669"/>
    <property type="project" value="UniProtKB-KW"/>
</dbReference>
<dbReference type="Pfam" id="PF03178">
    <property type="entry name" value="CPSF_A"/>
    <property type="match status" value="1"/>
</dbReference>
<evidence type="ECO:0000256" key="3">
    <source>
        <dbReference type="ARBA" id="ARBA00014577"/>
    </source>
</evidence>
<evidence type="ECO:0000259" key="12">
    <source>
        <dbReference type="Pfam" id="PF23726"/>
    </source>
</evidence>